<evidence type="ECO:0000256" key="5">
    <source>
        <dbReference type="ARBA" id="ARBA00022723"/>
    </source>
</evidence>
<organism evidence="13 14">
    <name type="scientific">Branchiibius cervicis</name>
    <dbReference type="NCBI Taxonomy" id="908252"/>
    <lineage>
        <taxon>Bacteria</taxon>
        <taxon>Bacillati</taxon>
        <taxon>Actinomycetota</taxon>
        <taxon>Actinomycetes</taxon>
        <taxon>Micrococcales</taxon>
        <taxon>Dermacoccaceae</taxon>
        <taxon>Branchiibius</taxon>
    </lineage>
</organism>
<keyword evidence="7 13" id="KW-0418">Kinase</keyword>
<dbReference type="Pfam" id="PF01163">
    <property type="entry name" value="RIO1"/>
    <property type="match status" value="1"/>
</dbReference>
<evidence type="ECO:0000313" key="14">
    <source>
        <dbReference type="Proteomes" id="UP001596356"/>
    </source>
</evidence>
<keyword evidence="4" id="KW-0808">Transferase</keyword>
<evidence type="ECO:0000256" key="8">
    <source>
        <dbReference type="ARBA" id="ARBA00022840"/>
    </source>
</evidence>
<keyword evidence="8" id="KW-0067">ATP-binding</keyword>
<evidence type="ECO:0000256" key="2">
    <source>
        <dbReference type="ARBA" id="ARBA00012513"/>
    </source>
</evidence>
<evidence type="ECO:0000256" key="9">
    <source>
        <dbReference type="ARBA" id="ARBA00022842"/>
    </source>
</evidence>
<reference evidence="14" key="1">
    <citation type="journal article" date="2019" name="Int. J. Syst. Evol. Microbiol.">
        <title>The Global Catalogue of Microorganisms (GCM) 10K type strain sequencing project: providing services to taxonomists for standard genome sequencing and annotation.</title>
        <authorList>
            <consortium name="The Broad Institute Genomics Platform"/>
            <consortium name="The Broad Institute Genome Sequencing Center for Infectious Disease"/>
            <person name="Wu L."/>
            <person name="Ma J."/>
        </authorList>
    </citation>
    <scope>NUCLEOTIDE SEQUENCE [LARGE SCALE GENOMIC DNA]</scope>
    <source>
        <strain evidence="14">NBRC 106593</strain>
    </source>
</reference>
<dbReference type="Gene3D" id="3.30.200.20">
    <property type="entry name" value="Phosphorylase Kinase, domain 1"/>
    <property type="match status" value="1"/>
</dbReference>
<feature type="domain" description="Protein kinase" evidence="12">
    <location>
        <begin position="82"/>
        <end position="309"/>
    </location>
</feature>
<dbReference type="RefSeq" id="WP_377821176.1">
    <property type="nucleotide sequence ID" value="NZ_JBHSWJ010000002.1"/>
</dbReference>
<dbReference type="Proteomes" id="UP001596356">
    <property type="component" value="Unassembled WGS sequence"/>
</dbReference>
<dbReference type="SMART" id="SM00090">
    <property type="entry name" value="RIO"/>
    <property type="match status" value="1"/>
</dbReference>
<dbReference type="SUPFAM" id="SSF56112">
    <property type="entry name" value="Protein kinase-like (PK-like)"/>
    <property type="match status" value="1"/>
</dbReference>
<name>A0ABW2AR89_9MICO</name>
<protein>
    <recommendedName>
        <fullName evidence="2">non-specific serine/threonine protein kinase</fullName>
        <ecNumber evidence="2">2.7.11.1</ecNumber>
    </recommendedName>
</protein>
<evidence type="ECO:0000256" key="3">
    <source>
        <dbReference type="ARBA" id="ARBA00022527"/>
    </source>
</evidence>
<comment type="caution">
    <text evidence="13">The sequence shown here is derived from an EMBL/GenBank/DDBJ whole genome shotgun (WGS) entry which is preliminary data.</text>
</comment>
<evidence type="ECO:0000313" key="13">
    <source>
        <dbReference type="EMBL" id="MFC6713431.1"/>
    </source>
</evidence>
<gene>
    <name evidence="13" type="ORF">ACFQBT_06120</name>
</gene>
<comment type="catalytic activity">
    <reaction evidence="11">
        <text>L-seryl-[protein] + ATP = O-phospho-L-seryl-[protein] + ADP + H(+)</text>
        <dbReference type="Rhea" id="RHEA:17989"/>
        <dbReference type="Rhea" id="RHEA-COMP:9863"/>
        <dbReference type="Rhea" id="RHEA-COMP:11604"/>
        <dbReference type="ChEBI" id="CHEBI:15378"/>
        <dbReference type="ChEBI" id="CHEBI:29999"/>
        <dbReference type="ChEBI" id="CHEBI:30616"/>
        <dbReference type="ChEBI" id="CHEBI:83421"/>
        <dbReference type="ChEBI" id="CHEBI:456216"/>
        <dbReference type="EC" id="2.7.11.1"/>
    </reaction>
</comment>
<accession>A0ABW2AR89</accession>
<dbReference type="EMBL" id="JBHSWJ010000002">
    <property type="protein sequence ID" value="MFC6713431.1"/>
    <property type="molecule type" value="Genomic_DNA"/>
</dbReference>
<evidence type="ECO:0000256" key="6">
    <source>
        <dbReference type="ARBA" id="ARBA00022741"/>
    </source>
</evidence>
<proteinExistence type="inferred from homology"/>
<keyword evidence="14" id="KW-1185">Reference proteome</keyword>
<dbReference type="InterPro" id="IPR051272">
    <property type="entry name" value="RIO-type_Ser/Thr_kinase"/>
</dbReference>
<comment type="catalytic activity">
    <reaction evidence="10">
        <text>L-threonyl-[protein] + ATP = O-phospho-L-threonyl-[protein] + ADP + H(+)</text>
        <dbReference type="Rhea" id="RHEA:46608"/>
        <dbReference type="Rhea" id="RHEA-COMP:11060"/>
        <dbReference type="Rhea" id="RHEA-COMP:11605"/>
        <dbReference type="ChEBI" id="CHEBI:15378"/>
        <dbReference type="ChEBI" id="CHEBI:30013"/>
        <dbReference type="ChEBI" id="CHEBI:30616"/>
        <dbReference type="ChEBI" id="CHEBI:61977"/>
        <dbReference type="ChEBI" id="CHEBI:456216"/>
        <dbReference type="EC" id="2.7.11.1"/>
    </reaction>
</comment>
<dbReference type="InterPro" id="IPR000719">
    <property type="entry name" value="Prot_kinase_dom"/>
</dbReference>
<keyword evidence="5" id="KW-0479">Metal-binding</keyword>
<dbReference type="InterPro" id="IPR018934">
    <property type="entry name" value="RIO_dom"/>
</dbReference>
<evidence type="ECO:0000256" key="7">
    <source>
        <dbReference type="ARBA" id="ARBA00022777"/>
    </source>
</evidence>
<dbReference type="InterPro" id="IPR000687">
    <property type="entry name" value="RIO_kinase"/>
</dbReference>
<sequence>MREVVPWPCSRASATYFLMIGIPLNQNPSDATEASILPFLARFEVHELEPGQRWSSWRQIPALSRGPAPWPEWLVSDDESVETELGILKTGKEADVFLLERASVSGQPRTTRLAAKRYRDVQRTSFTRTADYTEGRGIPKKGHRERRALAKKTSFGKHLAAGRWAMAEWESLVRLWEAGLPVPYPVQIDGTEILMELITHPDGSPAPRLAALRAISREQLEDLFDQARTALITMAGLGVAHGDLSAYNLLVAGSRLVIIDVPQTVDVIGNPHGMDFLHRDCRNVATWFAGKGLAVDGDELFGEVAAHAW</sequence>
<dbReference type="Gene3D" id="1.10.510.10">
    <property type="entry name" value="Transferase(Phosphotransferase) domain 1"/>
    <property type="match status" value="1"/>
</dbReference>
<keyword evidence="9" id="KW-0460">Magnesium</keyword>
<keyword evidence="3" id="KW-0723">Serine/threonine-protein kinase</keyword>
<comment type="similarity">
    <text evidence="1">Belongs to the protein kinase superfamily. RIO-type Ser/Thr kinase family.</text>
</comment>
<dbReference type="GO" id="GO:0016301">
    <property type="term" value="F:kinase activity"/>
    <property type="evidence" value="ECO:0007669"/>
    <property type="project" value="UniProtKB-KW"/>
</dbReference>
<dbReference type="PANTHER" id="PTHR45723">
    <property type="entry name" value="SERINE/THREONINE-PROTEIN KINASE RIO1"/>
    <property type="match status" value="1"/>
</dbReference>
<keyword evidence="6" id="KW-0547">Nucleotide-binding</keyword>
<dbReference type="PROSITE" id="PS50011">
    <property type="entry name" value="PROTEIN_KINASE_DOM"/>
    <property type="match status" value="1"/>
</dbReference>
<evidence type="ECO:0000259" key="12">
    <source>
        <dbReference type="PROSITE" id="PS50011"/>
    </source>
</evidence>
<evidence type="ECO:0000256" key="10">
    <source>
        <dbReference type="ARBA" id="ARBA00047899"/>
    </source>
</evidence>
<dbReference type="EC" id="2.7.11.1" evidence="2"/>
<dbReference type="InterPro" id="IPR011009">
    <property type="entry name" value="Kinase-like_dom_sf"/>
</dbReference>
<evidence type="ECO:0000256" key="11">
    <source>
        <dbReference type="ARBA" id="ARBA00048679"/>
    </source>
</evidence>
<evidence type="ECO:0000256" key="4">
    <source>
        <dbReference type="ARBA" id="ARBA00022679"/>
    </source>
</evidence>
<evidence type="ECO:0000256" key="1">
    <source>
        <dbReference type="ARBA" id="ARBA00009196"/>
    </source>
</evidence>